<sequence length="66" mass="7535">CRDRHDKKERSIFVRNFVSGSISLEDGAITILYCAASPEIEEKNYRGKYFEPFGDESERSSDAQDA</sequence>
<feature type="non-terminal residue" evidence="1">
    <location>
        <position position="1"/>
    </location>
</feature>
<organism evidence="1 2">
    <name type="scientific">Racocetra persica</name>
    <dbReference type="NCBI Taxonomy" id="160502"/>
    <lineage>
        <taxon>Eukaryota</taxon>
        <taxon>Fungi</taxon>
        <taxon>Fungi incertae sedis</taxon>
        <taxon>Mucoromycota</taxon>
        <taxon>Glomeromycotina</taxon>
        <taxon>Glomeromycetes</taxon>
        <taxon>Diversisporales</taxon>
        <taxon>Gigasporaceae</taxon>
        <taxon>Racocetra</taxon>
    </lineage>
</organism>
<name>A0ACA9S7G3_9GLOM</name>
<reference evidence="1" key="1">
    <citation type="submission" date="2021-06" db="EMBL/GenBank/DDBJ databases">
        <authorList>
            <person name="Kallberg Y."/>
            <person name="Tangrot J."/>
            <person name="Rosling A."/>
        </authorList>
    </citation>
    <scope>NUCLEOTIDE SEQUENCE</scope>
    <source>
        <strain evidence="1">MA461A</strain>
    </source>
</reference>
<keyword evidence="2" id="KW-1185">Reference proteome</keyword>
<evidence type="ECO:0000313" key="2">
    <source>
        <dbReference type="Proteomes" id="UP000789920"/>
    </source>
</evidence>
<dbReference type="EMBL" id="CAJVQC010099240">
    <property type="protein sequence ID" value="CAG8830482.1"/>
    <property type="molecule type" value="Genomic_DNA"/>
</dbReference>
<accession>A0ACA9S7G3</accession>
<protein>
    <submittedName>
        <fullName evidence="1">1293_t:CDS:1</fullName>
    </submittedName>
</protein>
<dbReference type="Proteomes" id="UP000789920">
    <property type="component" value="Unassembled WGS sequence"/>
</dbReference>
<evidence type="ECO:0000313" key="1">
    <source>
        <dbReference type="EMBL" id="CAG8830482.1"/>
    </source>
</evidence>
<gene>
    <name evidence="1" type="ORF">RPERSI_LOCUS27822</name>
</gene>
<comment type="caution">
    <text evidence="1">The sequence shown here is derived from an EMBL/GenBank/DDBJ whole genome shotgun (WGS) entry which is preliminary data.</text>
</comment>
<proteinExistence type="predicted"/>